<comment type="caution">
    <text evidence="2">The sequence shown here is derived from an EMBL/GenBank/DDBJ whole genome shotgun (WGS) entry which is preliminary data.</text>
</comment>
<dbReference type="PANTHER" id="PTHR11138">
    <property type="entry name" value="METHIONYL-TRNA FORMYLTRANSFERASE"/>
    <property type="match status" value="1"/>
</dbReference>
<organism evidence="2 3">
    <name type="scientific">Halorussus aquaticus</name>
    <dbReference type="NCBI Taxonomy" id="2953748"/>
    <lineage>
        <taxon>Archaea</taxon>
        <taxon>Methanobacteriati</taxon>
        <taxon>Methanobacteriota</taxon>
        <taxon>Stenosarchaea group</taxon>
        <taxon>Halobacteria</taxon>
        <taxon>Halobacteriales</taxon>
        <taxon>Haladaptataceae</taxon>
        <taxon>Halorussus</taxon>
    </lineage>
</organism>
<dbReference type="Proteomes" id="UP001595945">
    <property type="component" value="Unassembled WGS sequence"/>
</dbReference>
<evidence type="ECO:0000313" key="2">
    <source>
        <dbReference type="EMBL" id="MFC4826048.1"/>
    </source>
</evidence>
<dbReference type="Pfam" id="PF00551">
    <property type="entry name" value="Formyl_trans_N"/>
    <property type="match status" value="1"/>
</dbReference>
<dbReference type="EMBL" id="JBHSHT010000002">
    <property type="protein sequence ID" value="MFC4826048.1"/>
    <property type="molecule type" value="Genomic_DNA"/>
</dbReference>
<dbReference type="PANTHER" id="PTHR11138:SF5">
    <property type="entry name" value="METHIONYL-TRNA FORMYLTRANSFERASE, MITOCHONDRIAL"/>
    <property type="match status" value="1"/>
</dbReference>
<dbReference type="GO" id="GO:0004479">
    <property type="term" value="F:methionyl-tRNA formyltransferase activity"/>
    <property type="evidence" value="ECO:0007669"/>
    <property type="project" value="UniProtKB-EC"/>
</dbReference>
<evidence type="ECO:0000313" key="3">
    <source>
        <dbReference type="Proteomes" id="UP001595945"/>
    </source>
</evidence>
<dbReference type="CDD" id="cd08369">
    <property type="entry name" value="FMT_core"/>
    <property type="match status" value="1"/>
</dbReference>
<dbReference type="InterPro" id="IPR036477">
    <property type="entry name" value="Formyl_transf_N_sf"/>
</dbReference>
<keyword evidence="2" id="KW-0808">Transferase</keyword>
<dbReference type="GeneID" id="73046859"/>
<protein>
    <submittedName>
        <fullName evidence="2">Methionyl-tRNA formyltransferase</fullName>
        <ecNumber evidence="2">2.1.2.9</ecNumber>
    </submittedName>
</protein>
<name>A0ABD5Q5W9_9EURY</name>
<feature type="domain" description="Formyl transferase N-terminal" evidence="1">
    <location>
        <begin position="60"/>
        <end position="175"/>
    </location>
</feature>
<dbReference type="PROSITE" id="PS00373">
    <property type="entry name" value="GART"/>
    <property type="match status" value="1"/>
</dbReference>
<reference evidence="2 3" key="1">
    <citation type="journal article" date="2019" name="Int. J. Syst. Evol. Microbiol.">
        <title>The Global Catalogue of Microorganisms (GCM) 10K type strain sequencing project: providing services to taxonomists for standard genome sequencing and annotation.</title>
        <authorList>
            <consortium name="The Broad Institute Genomics Platform"/>
            <consortium name="The Broad Institute Genome Sequencing Center for Infectious Disease"/>
            <person name="Wu L."/>
            <person name="Ma J."/>
        </authorList>
    </citation>
    <scope>NUCLEOTIDE SEQUENCE [LARGE SCALE GENOMIC DNA]</scope>
    <source>
        <strain evidence="2 3">XZYJ18</strain>
    </source>
</reference>
<dbReference type="InterPro" id="IPR001555">
    <property type="entry name" value="GART_AS"/>
</dbReference>
<dbReference type="RefSeq" id="WP_254268316.1">
    <property type="nucleotide sequence ID" value="NZ_CP100400.1"/>
</dbReference>
<evidence type="ECO:0000259" key="1">
    <source>
        <dbReference type="Pfam" id="PF00551"/>
    </source>
</evidence>
<sequence length="261" mass="29944">MITIGYFGSHPLGETCLELLYEHDETEVSAVVTYPEGYDSWWSGSVREVATDLGYPVISTENEDRILDYEIDYIVSVYYPNILGEELLSHPSEGALNLHQAELPRYRGSNVFSHAILNARADDHWKYGTTIHFMAEEVDAGDIVDRKFVDITETDTARSLYEKTREKSVELFKETIPKIVSGEVHDMRISQEEFEGEQYFYPKSSLDGEKEIPLKELCKGDFETVYDKIRALDFPPFKPSYTVVNGQEIHLTLNSYEDLDL</sequence>
<gene>
    <name evidence="2" type="ORF">ACFO9K_17485</name>
</gene>
<keyword evidence="3" id="KW-1185">Reference proteome</keyword>
<dbReference type="AlphaFoldDB" id="A0ABD5Q5W9"/>
<accession>A0ABD5Q5W9</accession>
<dbReference type="Gene3D" id="3.40.50.12230">
    <property type="match status" value="1"/>
</dbReference>
<dbReference type="InterPro" id="IPR002376">
    <property type="entry name" value="Formyl_transf_N"/>
</dbReference>
<dbReference type="SUPFAM" id="SSF53328">
    <property type="entry name" value="Formyltransferase"/>
    <property type="match status" value="1"/>
</dbReference>
<proteinExistence type="predicted"/>
<dbReference type="EC" id="2.1.2.9" evidence="2"/>